<protein>
    <submittedName>
        <fullName evidence="4">DUF3320 domain-containing protein</fullName>
    </submittedName>
</protein>
<evidence type="ECO:0000256" key="1">
    <source>
        <dbReference type="SAM" id="MobiDB-lite"/>
    </source>
</evidence>
<dbReference type="RefSeq" id="WP_126038468.1">
    <property type="nucleotide sequence ID" value="NZ_CP034438.1"/>
</dbReference>
<dbReference type="InterPro" id="IPR041650">
    <property type="entry name" value="HEPN_Swt1"/>
</dbReference>
<organism evidence="4 5">
    <name type="scientific">Flaviflexus salsibiostraticola</name>
    <dbReference type="NCBI Taxonomy" id="1282737"/>
    <lineage>
        <taxon>Bacteria</taxon>
        <taxon>Bacillati</taxon>
        <taxon>Actinomycetota</taxon>
        <taxon>Actinomycetes</taxon>
        <taxon>Actinomycetales</taxon>
        <taxon>Actinomycetaceae</taxon>
        <taxon>Flaviflexus</taxon>
    </lineage>
</organism>
<dbReference type="Pfam" id="PF18731">
    <property type="entry name" value="HEPN_Swt1"/>
    <property type="match status" value="1"/>
</dbReference>
<feature type="compositionally biased region" description="Acidic residues" evidence="1">
    <location>
        <begin position="164"/>
        <end position="184"/>
    </location>
</feature>
<evidence type="ECO:0000313" key="4">
    <source>
        <dbReference type="EMBL" id="AZN29181.1"/>
    </source>
</evidence>
<feature type="domain" description="DUF3320" evidence="2">
    <location>
        <begin position="225"/>
        <end position="265"/>
    </location>
</feature>
<keyword evidence="5" id="KW-1185">Reference proteome</keyword>
<name>A0A3Q8WSF1_9ACTO</name>
<dbReference type="AlphaFoldDB" id="A0A3Q8WSF1"/>
<dbReference type="OrthoDB" id="9757917at2"/>
<evidence type="ECO:0000313" key="5">
    <source>
        <dbReference type="Proteomes" id="UP000270021"/>
    </source>
</evidence>
<evidence type="ECO:0000259" key="3">
    <source>
        <dbReference type="Pfam" id="PF18731"/>
    </source>
</evidence>
<gene>
    <name evidence="4" type="ORF">EJO69_01850</name>
</gene>
<evidence type="ECO:0000259" key="2">
    <source>
        <dbReference type="Pfam" id="PF11784"/>
    </source>
</evidence>
<proteinExistence type="predicted"/>
<feature type="domain" description="Swt1-like HEPN" evidence="3">
    <location>
        <begin position="12"/>
        <end position="125"/>
    </location>
</feature>
<dbReference type="Proteomes" id="UP000270021">
    <property type="component" value="Chromosome"/>
</dbReference>
<reference evidence="4 5" key="1">
    <citation type="submission" date="2018-12" db="EMBL/GenBank/DDBJ databases">
        <title>Complete genome sequence of Flaviflexus salsibiostraticola KCTC 33148.</title>
        <authorList>
            <person name="Bae J.-W."/>
        </authorList>
    </citation>
    <scope>NUCLEOTIDE SEQUENCE [LARGE SCALE GENOMIC DNA]</scope>
    <source>
        <strain evidence="4 5">KCTC 33148</strain>
    </source>
</reference>
<accession>A0A3Q8WSF1</accession>
<dbReference type="KEGG" id="fsl:EJO69_01850"/>
<feature type="region of interest" description="Disordered" evidence="1">
    <location>
        <begin position="148"/>
        <end position="200"/>
    </location>
</feature>
<dbReference type="Pfam" id="PF11784">
    <property type="entry name" value="DUF3320"/>
    <property type="match status" value="1"/>
</dbReference>
<dbReference type="EMBL" id="CP034438">
    <property type="protein sequence ID" value="AZN29181.1"/>
    <property type="molecule type" value="Genomic_DNA"/>
</dbReference>
<sequence length="377" mass="42772">MEFKPALSVKETLDYLTTRLDPIIAERLDDVLGGHPWTVVLALLDQQNQKKRSYAIERYDLQAQLRMLSERLGELGWPFGRDSYSVKRLAAELKIFRNQSAHNAPLTTIDAFRSSDYALRLLEQLDDGEGMEALRTFRRQALEALAAEENISVQQADETPNPIEVDDPDADDGTDGDEGVEPDTEVLSRDGDPDTTIGNRRLEYEPWTVVPVGGSDVIEYPRRKASKAQLRAAVSEIVSFEGPIHIDRLTRLVLASFDIRRKTTRQETRTSGVIKRMCATGRGARIDGHDFWIDGDGFVWPAEIDRETWSEFRPAGDHHRPFHLISPVEIANAARFLRGKNPGMADPELRRRVMRVFGRQRETQPVTDQLSKAWNLL</sequence>
<dbReference type="InterPro" id="IPR021754">
    <property type="entry name" value="DUF3320"/>
</dbReference>